<dbReference type="Proteomes" id="UP000187203">
    <property type="component" value="Unassembled WGS sequence"/>
</dbReference>
<gene>
    <name evidence="1" type="ORF">COLO4_01086</name>
</gene>
<name>A0A1R3L317_9ROSI</name>
<reference evidence="2" key="1">
    <citation type="submission" date="2013-09" db="EMBL/GenBank/DDBJ databases">
        <title>Corchorus olitorius genome sequencing.</title>
        <authorList>
            <person name="Alam M."/>
            <person name="Haque M.S."/>
            <person name="Islam M.S."/>
            <person name="Emdad E.M."/>
            <person name="Islam M.M."/>
            <person name="Ahmed B."/>
            <person name="Halim A."/>
            <person name="Hossen Q.M.M."/>
            <person name="Hossain M.Z."/>
            <person name="Ahmed R."/>
            <person name="Khan M.M."/>
            <person name="Islam R."/>
            <person name="Rashid M.M."/>
            <person name="Khan S.A."/>
            <person name="Rahman M.S."/>
            <person name="Alam M."/>
            <person name="Yahiya A.S."/>
            <person name="Khan M.S."/>
            <person name="Azam M.S."/>
            <person name="Haque T."/>
            <person name="Lashkar M.Z.H."/>
            <person name="Akhand A.I."/>
            <person name="Morshed G."/>
            <person name="Roy S."/>
            <person name="Uddin K.S."/>
            <person name="Rabeya T."/>
            <person name="Hossain A.S."/>
            <person name="Chowdhury A."/>
            <person name="Snigdha A.R."/>
            <person name="Mortoza M.S."/>
            <person name="Matin S.A."/>
            <person name="Hoque S.M.E."/>
            <person name="Islam M.K."/>
            <person name="Roy D.K."/>
            <person name="Haider R."/>
            <person name="Moosa M.M."/>
            <person name="Elias S.M."/>
            <person name="Hasan A.M."/>
            <person name="Jahan S."/>
            <person name="Shafiuddin M."/>
            <person name="Mahmood N."/>
            <person name="Shommy N.S."/>
        </authorList>
    </citation>
    <scope>NUCLEOTIDE SEQUENCE [LARGE SCALE GENOMIC DNA]</scope>
    <source>
        <strain evidence="2">cv. O-4</strain>
    </source>
</reference>
<comment type="caution">
    <text evidence="1">The sequence shown here is derived from an EMBL/GenBank/DDBJ whole genome shotgun (WGS) entry which is preliminary data.</text>
</comment>
<evidence type="ECO:0000313" key="1">
    <source>
        <dbReference type="EMBL" id="OMP13721.1"/>
    </source>
</evidence>
<dbReference type="AlphaFoldDB" id="A0A1R3L317"/>
<protein>
    <submittedName>
        <fullName evidence="1">Uncharacterized protein</fullName>
    </submittedName>
</protein>
<sequence length="46" mass="5390">MAKKGQLHFQFKEKQLLLRQCLFKFHLETFKGQLSTLTTGPLPKKT</sequence>
<evidence type="ECO:0000313" key="2">
    <source>
        <dbReference type="Proteomes" id="UP000187203"/>
    </source>
</evidence>
<dbReference type="EMBL" id="AWUE01003453">
    <property type="protein sequence ID" value="OMP13721.1"/>
    <property type="molecule type" value="Genomic_DNA"/>
</dbReference>
<keyword evidence="2" id="KW-1185">Reference proteome</keyword>
<proteinExistence type="predicted"/>
<accession>A0A1R3L317</accession>
<organism evidence="1 2">
    <name type="scientific">Corchorus olitorius</name>
    <dbReference type="NCBI Taxonomy" id="93759"/>
    <lineage>
        <taxon>Eukaryota</taxon>
        <taxon>Viridiplantae</taxon>
        <taxon>Streptophyta</taxon>
        <taxon>Embryophyta</taxon>
        <taxon>Tracheophyta</taxon>
        <taxon>Spermatophyta</taxon>
        <taxon>Magnoliopsida</taxon>
        <taxon>eudicotyledons</taxon>
        <taxon>Gunneridae</taxon>
        <taxon>Pentapetalae</taxon>
        <taxon>rosids</taxon>
        <taxon>malvids</taxon>
        <taxon>Malvales</taxon>
        <taxon>Malvaceae</taxon>
        <taxon>Grewioideae</taxon>
        <taxon>Apeibeae</taxon>
        <taxon>Corchorus</taxon>
    </lineage>
</organism>